<protein>
    <recommendedName>
        <fullName evidence="4">Serine/threonine protein kinase</fullName>
    </recommendedName>
</protein>
<dbReference type="EMBL" id="JBHSHD010000006">
    <property type="protein sequence ID" value="MFC4820136.1"/>
    <property type="molecule type" value="Genomic_DNA"/>
</dbReference>
<evidence type="ECO:0000313" key="2">
    <source>
        <dbReference type="EMBL" id="MFC4820136.1"/>
    </source>
</evidence>
<accession>A0ABV9QSV2</accession>
<feature type="transmembrane region" description="Helical" evidence="1">
    <location>
        <begin position="158"/>
        <end position="176"/>
    </location>
</feature>
<dbReference type="Proteomes" id="UP001595886">
    <property type="component" value="Unassembled WGS sequence"/>
</dbReference>
<sequence>MELDDFRTAWQTLDRRLREQNEVGFQLLKHQRLDAMRRGLRPLAVGQAIGMLVGALAMVWLLPMWTAPAPTHDPWVKVCGAVLHAYCIGLIVLGGIVQAMIARVDYAEPVLAIQQRLLRLRRIYLVGGRLLGLPWWFLSAPLLVVLTRGAILDTAPSVIWGQLAVGAAGLVATWLFHRWAHRPARADFGRRLDDGAAGGSLRRAQAALDDLARFERE</sequence>
<comment type="caution">
    <text evidence="2">The sequence shown here is derived from an EMBL/GenBank/DDBJ whole genome shotgun (WGS) entry which is preliminary data.</text>
</comment>
<keyword evidence="1" id="KW-1133">Transmembrane helix</keyword>
<gene>
    <name evidence="2" type="ORF">ACFO6Q_07365</name>
</gene>
<feature type="transmembrane region" description="Helical" evidence="1">
    <location>
        <begin position="123"/>
        <end position="146"/>
    </location>
</feature>
<dbReference type="RefSeq" id="WP_380019964.1">
    <property type="nucleotide sequence ID" value="NZ_JBHSHD010000006.1"/>
</dbReference>
<keyword evidence="1" id="KW-0812">Transmembrane</keyword>
<proteinExistence type="predicted"/>
<evidence type="ECO:0008006" key="4">
    <source>
        <dbReference type="Google" id="ProtNLM"/>
    </source>
</evidence>
<reference evidence="3" key="1">
    <citation type="journal article" date="2019" name="Int. J. Syst. Evol. Microbiol.">
        <title>The Global Catalogue of Microorganisms (GCM) 10K type strain sequencing project: providing services to taxonomists for standard genome sequencing and annotation.</title>
        <authorList>
            <consortium name="The Broad Institute Genomics Platform"/>
            <consortium name="The Broad Institute Genome Sequencing Center for Infectious Disease"/>
            <person name="Wu L."/>
            <person name="Ma J."/>
        </authorList>
    </citation>
    <scope>NUCLEOTIDE SEQUENCE [LARGE SCALE GENOMIC DNA]</scope>
    <source>
        <strain evidence="3">CCUG 30340</strain>
    </source>
</reference>
<name>A0ABV9QSV2_9GAMM</name>
<evidence type="ECO:0000313" key="3">
    <source>
        <dbReference type="Proteomes" id="UP001595886"/>
    </source>
</evidence>
<feature type="transmembrane region" description="Helical" evidence="1">
    <location>
        <begin position="39"/>
        <end position="62"/>
    </location>
</feature>
<keyword evidence="3" id="KW-1185">Reference proteome</keyword>
<evidence type="ECO:0000256" key="1">
    <source>
        <dbReference type="SAM" id="Phobius"/>
    </source>
</evidence>
<keyword evidence="1" id="KW-0472">Membrane</keyword>
<feature type="transmembrane region" description="Helical" evidence="1">
    <location>
        <begin position="82"/>
        <end position="102"/>
    </location>
</feature>
<organism evidence="2 3">
    <name type="scientific">Dokdonella ginsengisoli</name>
    <dbReference type="NCBI Taxonomy" id="363846"/>
    <lineage>
        <taxon>Bacteria</taxon>
        <taxon>Pseudomonadati</taxon>
        <taxon>Pseudomonadota</taxon>
        <taxon>Gammaproteobacteria</taxon>
        <taxon>Lysobacterales</taxon>
        <taxon>Rhodanobacteraceae</taxon>
        <taxon>Dokdonella</taxon>
    </lineage>
</organism>